<evidence type="ECO:0000313" key="9">
    <source>
        <dbReference type="Proteomes" id="UP001519667"/>
    </source>
</evidence>
<protein>
    <submittedName>
        <fullName evidence="8">Na+/H+ antiporter subunit E</fullName>
    </submittedName>
</protein>
<dbReference type="Proteomes" id="UP001519667">
    <property type="component" value="Unassembled WGS sequence"/>
</dbReference>
<organism evidence="8 9">
    <name type="scientific">Metapseudomonas boanensis</name>
    <dbReference type="NCBI Taxonomy" id="2822138"/>
    <lineage>
        <taxon>Bacteria</taxon>
        <taxon>Pseudomonadati</taxon>
        <taxon>Pseudomonadota</taxon>
        <taxon>Gammaproteobacteria</taxon>
        <taxon>Pseudomonadales</taxon>
        <taxon>Pseudomonadaceae</taxon>
        <taxon>Metapseudomonas</taxon>
    </lineage>
</organism>
<sequence>MIRRLLPHPAESFLLLVVWLLLVGSVSFGHLLLGAFLSIVIPLLVQPLLIERPYRWHPLRLLRFLLMVMGDILVANFQVARLTLGPVERLQPAFVEVPIELDNELAISVLVSVVSLTPGSLSADLSTDRRTLLVHGLHVEDKVAMVAEIKDRYEARLKEIFECSPT</sequence>
<evidence type="ECO:0000256" key="5">
    <source>
        <dbReference type="ARBA" id="ARBA00022989"/>
    </source>
</evidence>
<comment type="caution">
    <text evidence="8">The sequence shown here is derived from an EMBL/GenBank/DDBJ whole genome shotgun (WGS) entry which is preliminary data.</text>
</comment>
<gene>
    <name evidence="8" type="ORF">J7302_00500</name>
</gene>
<keyword evidence="9" id="KW-1185">Reference proteome</keyword>
<accession>A0ABS5XAC4</accession>
<keyword evidence="3" id="KW-1003">Cell membrane</keyword>
<keyword evidence="6 7" id="KW-0472">Membrane</keyword>
<dbReference type="PIRSF" id="PIRSF019239">
    <property type="entry name" value="MrpE"/>
    <property type="match status" value="1"/>
</dbReference>
<keyword evidence="5 7" id="KW-1133">Transmembrane helix</keyword>
<dbReference type="PANTHER" id="PTHR34584:SF1">
    <property type="entry name" value="NA(+)_H(+) ANTIPORTER SUBUNIT E1"/>
    <property type="match status" value="1"/>
</dbReference>
<proteinExistence type="inferred from homology"/>
<name>A0ABS5XAC4_9GAMM</name>
<evidence type="ECO:0000256" key="6">
    <source>
        <dbReference type="ARBA" id="ARBA00023136"/>
    </source>
</evidence>
<evidence type="ECO:0000256" key="4">
    <source>
        <dbReference type="ARBA" id="ARBA00022692"/>
    </source>
</evidence>
<dbReference type="RefSeq" id="WP_215368624.1">
    <property type="nucleotide sequence ID" value="NZ_JAGTIS010000001.1"/>
</dbReference>
<comment type="similarity">
    <text evidence="2">Belongs to the CPA3 antiporters (TC 2.A.63) subunit E family.</text>
</comment>
<dbReference type="Pfam" id="PF01899">
    <property type="entry name" value="MNHE"/>
    <property type="match status" value="1"/>
</dbReference>
<dbReference type="EMBL" id="JAGTIS010000001">
    <property type="protein sequence ID" value="MBT8764640.1"/>
    <property type="molecule type" value="Genomic_DNA"/>
</dbReference>
<evidence type="ECO:0000313" key="8">
    <source>
        <dbReference type="EMBL" id="MBT8764640.1"/>
    </source>
</evidence>
<evidence type="ECO:0000256" key="3">
    <source>
        <dbReference type="ARBA" id="ARBA00022475"/>
    </source>
</evidence>
<dbReference type="NCBIfam" id="NF006518">
    <property type="entry name" value="PRK08965.1-2"/>
    <property type="match status" value="1"/>
</dbReference>
<evidence type="ECO:0000256" key="2">
    <source>
        <dbReference type="ARBA" id="ARBA00006228"/>
    </source>
</evidence>
<dbReference type="InterPro" id="IPR002758">
    <property type="entry name" value="Cation_antiport_E"/>
</dbReference>
<keyword evidence="4 7" id="KW-0812">Transmembrane</keyword>
<evidence type="ECO:0000256" key="7">
    <source>
        <dbReference type="SAM" id="Phobius"/>
    </source>
</evidence>
<reference evidence="8 9" key="1">
    <citation type="submission" date="2021-04" db="EMBL/GenBank/DDBJ databases">
        <title>Pseudomonas boanensis sp. nov., a bacterium isolated from river water used for household purposes in Boane District, Mozambique.</title>
        <authorList>
            <person name="Nicklasson M."/>
            <person name="Martin-Rodriguez A.J."/>
            <person name="Thorell K."/>
            <person name="Neves L."/>
            <person name="Mussagy A."/>
            <person name="Rydberg H.A."/>
            <person name="Hernroth B."/>
            <person name="Svensson-Stadler L."/>
            <person name="Sjoling A."/>
        </authorList>
    </citation>
    <scope>NUCLEOTIDE SEQUENCE [LARGE SCALE GENOMIC DNA]</scope>
    <source>
        <strain evidence="8 9">DB1</strain>
    </source>
</reference>
<comment type="subcellular location">
    <subcellularLocation>
        <location evidence="1">Cell membrane</location>
        <topology evidence="1">Multi-pass membrane protein</topology>
    </subcellularLocation>
</comment>
<evidence type="ECO:0000256" key="1">
    <source>
        <dbReference type="ARBA" id="ARBA00004651"/>
    </source>
</evidence>
<feature type="transmembrane region" description="Helical" evidence="7">
    <location>
        <begin position="12"/>
        <end position="41"/>
    </location>
</feature>
<dbReference type="PANTHER" id="PTHR34584">
    <property type="entry name" value="NA(+)/H(+) ANTIPORTER SUBUNIT E1"/>
    <property type="match status" value="1"/>
</dbReference>